<sequence length="150" mass="17172">MPTLILKTRINASIEKCFNLSRSLDLHTESMKSHKEKVAGGKLTGLIDLGEQVTWQANHFWISFKMTNKITAMKKPFYFVDEMLKGPFKLLHHQHHFTALGAHTEMTDIFAFQSPMGLMGQAVDALFLKRYLHKLLTARNQFIKSVAELP</sequence>
<reference evidence="2" key="1">
    <citation type="submission" date="2016-10" db="EMBL/GenBank/DDBJ databases">
        <authorList>
            <person name="Varghese N."/>
            <person name="Submissions S."/>
        </authorList>
    </citation>
    <scope>NUCLEOTIDE SEQUENCE [LARGE SCALE GENOMIC DNA]</scope>
    <source>
        <strain evidence="2">DSM 18609</strain>
    </source>
</reference>
<evidence type="ECO:0000313" key="1">
    <source>
        <dbReference type="EMBL" id="SDC79246.1"/>
    </source>
</evidence>
<keyword evidence="2" id="KW-1185">Reference proteome</keyword>
<dbReference type="SUPFAM" id="SSF55961">
    <property type="entry name" value="Bet v1-like"/>
    <property type="match status" value="1"/>
</dbReference>
<name>A0A1G6PI86_9SPHI</name>
<dbReference type="Gene3D" id="3.30.530.20">
    <property type="match status" value="1"/>
</dbReference>
<dbReference type="Proteomes" id="UP000199455">
    <property type="component" value="Unassembled WGS sequence"/>
</dbReference>
<accession>A0A1G6PI86</accession>
<protein>
    <submittedName>
        <fullName evidence="1">Ligand-binding SRPBCC domain-containing protein</fullName>
    </submittedName>
</protein>
<dbReference type="InterPro" id="IPR023393">
    <property type="entry name" value="START-like_dom_sf"/>
</dbReference>
<dbReference type="CDD" id="cd07820">
    <property type="entry name" value="SRPBCC_3"/>
    <property type="match status" value="1"/>
</dbReference>
<organism evidence="1 2">
    <name type="scientific">Pedobacter soli</name>
    <dbReference type="NCBI Taxonomy" id="390242"/>
    <lineage>
        <taxon>Bacteria</taxon>
        <taxon>Pseudomonadati</taxon>
        <taxon>Bacteroidota</taxon>
        <taxon>Sphingobacteriia</taxon>
        <taxon>Sphingobacteriales</taxon>
        <taxon>Sphingobacteriaceae</taxon>
        <taxon>Pedobacter</taxon>
    </lineage>
</organism>
<dbReference type="AlphaFoldDB" id="A0A1G6PI86"/>
<evidence type="ECO:0000313" key="2">
    <source>
        <dbReference type="Proteomes" id="UP000199455"/>
    </source>
</evidence>
<dbReference type="EMBL" id="FMZH01000003">
    <property type="protein sequence ID" value="SDC79246.1"/>
    <property type="molecule type" value="Genomic_DNA"/>
</dbReference>
<proteinExistence type="predicted"/>
<gene>
    <name evidence="1" type="ORF">SAMN04488024_10347</name>
</gene>
<dbReference type="RefSeq" id="WP_090766714.1">
    <property type="nucleotide sequence ID" value="NZ_FMZH01000003.1"/>
</dbReference>
<dbReference type="STRING" id="390242.SAMN04488024_10347"/>